<evidence type="ECO:0000256" key="3">
    <source>
        <dbReference type="ARBA" id="ARBA00022833"/>
    </source>
</evidence>
<dbReference type="PROSITE" id="PS50114">
    <property type="entry name" value="GATA_ZN_FINGER_2"/>
    <property type="match status" value="1"/>
</dbReference>
<dbReference type="Proteomes" id="UP000005627">
    <property type="component" value="Chromosome 7"/>
</dbReference>
<dbReference type="GO" id="GO:0043565">
    <property type="term" value="F:sequence-specific DNA binding"/>
    <property type="evidence" value="ECO:0007669"/>
    <property type="project" value="InterPro"/>
</dbReference>
<feature type="region of interest" description="Disordered" evidence="5">
    <location>
        <begin position="401"/>
        <end position="429"/>
    </location>
</feature>
<dbReference type="KEGG" id="tdl:TDEL_0G03270"/>
<evidence type="ECO:0000256" key="1">
    <source>
        <dbReference type="ARBA" id="ARBA00022723"/>
    </source>
</evidence>
<dbReference type="OrthoDB" id="2162994at2759"/>
<evidence type="ECO:0000256" key="4">
    <source>
        <dbReference type="PROSITE-ProRule" id="PRU00094"/>
    </source>
</evidence>
<dbReference type="GO" id="GO:0008270">
    <property type="term" value="F:zinc ion binding"/>
    <property type="evidence" value="ECO:0007669"/>
    <property type="project" value="UniProtKB-KW"/>
</dbReference>
<dbReference type="InterPro" id="IPR051140">
    <property type="entry name" value="GATA_TF"/>
</dbReference>
<feature type="region of interest" description="Disordered" evidence="5">
    <location>
        <begin position="57"/>
        <end position="93"/>
    </location>
</feature>
<proteinExistence type="predicted"/>
<evidence type="ECO:0000256" key="2">
    <source>
        <dbReference type="ARBA" id="ARBA00022771"/>
    </source>
</evidence>
<dbReference type="EMBL" id="HE616748">
    <property type="protein sequence ID" value="CCE93694.1"/>
    <property type="molecule type" value="Genomic_DNA"/>
</dbReference>
<accession>G8ZXS7</accession>
<keyword evidence="3" id="KW-0862">Zinc</keyword>
<feature type="compositionally biased region" description="Polar residues" evidence="5">
    <location>
        <begin position="116"/>
        <end position="127"/>
    </location>
</feature>
<feature type="domain" description="GATA-type" evidence="6">
    <location>
        <begin position="445"/>
        <end position="481"/>
    </location>
</feature>
<evidence type="ECO:0000313" key="7">
    <source>
        <dbReference type="EMBL" id="CCE93694.1"/>
    </source>
</evidence>
<dbReference type="PANTHER" id="PTHR45658">
    <property type="entry name" value="GATA TRANSCRIPTION FACTOR"/>
    <property type="match status" value="1"/>
</dbReference>
<protein>
    <recommendedName>
        <fullName evidence="6">GATA-type domain-containing protein</fullName>
    </recommendedName>
</protein>
<gene>
    <name evidence="7" type="primary">TDEL0G03270</name>
    <name evidence="7" type="ORF">TDEL_0G03270</name>
</gene>
<evidence type="ECO:0000259" key="6">
    <source>
        <dbReference type="PROSITE" id="PS50114"/>
    </source>
</evidence>
<keyword evidence="8" id="KW-1185">Reference proteome</keyword>
<dbReference type="FunCoup" id="G8ZXS7">
    <property type="interactions" value="66"/>
</dbReference>
<dbReference type="InterPro" id="IPR013088">
    <property type="entry name" value="Znf_NHR/GATA"/>
</dbReference>
<dbReference type="InterPro" id="IPR000679">
    <property type="entry name" value="Znf_GATA"/>
</dbReference>
<evidence type="ECO:0000256" key="5">
    <source>
        <dbReference type="SAM" id="MobiDB-lite"/>
    </source>
</evidence>
<organism evidence="7 8">
    <name type="scientific">Torulaspora delbrueckii</name>
    <name type="common">Yeast</name>
    <name type="synonym">Candida colliculosa</name>
    <dbReference type="NCBI Taxonomy" id="4950"/>
    <lineage>
        <taxon>Eukaryota</taxon>
        <taxon>Fungi</taxon>
        <taxon>Dikarya</taxon>
        <taxon>Ascomycota</taxon>
        <taxon>Saccharomycotina</taxon>
        <taxon>Saccharomycetes</taxon>
        <taxon>Saccharomycetales</taxon>
        <taxon>Saccharomycetaceae</taxon>
        <taxon>Torulaspora</taxon>
    </lineage>
</organism>
<feature type="region of interest" description="Disordered" evidence="5">
    <location>
        <begin position="110"/>
        <end position="130"/>
    </location>
</feature>
<dbReference type="PROSITE" id="PS00344">
    <property type="entry name" value="GATA_ZN_FINGER_1"/>
    <property type="match status" value="1"/>
</dbReference>
<reference evidence="7 8" key="1">
    <citation type="journal article" date="2011" name="Proc. Natl. Acad. Sci. U.S.A.">
        <title>Evolutionary erosion of yeast sex chromosomes by mating-type switching accidents.</title>
        <authorList>
            <person name="Gordon J.L."/>
            <person name="Armisen D."/>
            <person name="Proux-Wera E."/>
            <person name="Oheigeartaigh S.S."/>
            <person name="Byrne K.P."/>
            <person name="Wolfe K.H."/>
        </authorList>
    </citation>
    <scope>NUCLEOTIDE SEQUENCE [LARGE SCALE GENOMIC DNA]</scope>
    <source>
        <strain evidence="8">ATCC 10662 / CBS 1146 / NBRC 0425 / NCYC 2629 / NRRL Y-866</strain>
    </source>
</reference>
<feature type="compositionally biased region" description="Polar residues" evidence="5">
    <location>
        <begin position="334"/>
        <end position="349"/>
    </location>
</feature>
<dbReference type="InParanoid" id="G8ZXS7"/>
<feature type="compositionally biased region" description="Polar residues" evidence="5">
    <location>
        <begin position="25"/>
        <end position="43"/>
    </location>
</feature>
<dbReference type="eggNOG" id="KOG1601">
    <property type="taxonomic scope" value="Eukaryota"/>
</dbReference>
<keyword evidence="1" id="KW-0479">Metal-binding</keyword>
<evidence type="ECO:0000313" key="8">
    <source>
        <dbReference type="Proteomes" id="UP000005627"/>
    </source>
</evidence>
<dbReference type="GeneID" id="11504989"/>
<feature type="compositionally biased region" description="Basic residues" evidence="5">
    <location>
        <begin position="405"/>
        <end position="417"/>
    </location>
</feature>
<dbReference type="SUPFAM" id="SSF57716">
    <property type="entry name" value="Glucocorticoid receptor-like (DNA-binding domain)"/>
    <property type="match status" value="1"/>
</dbReference>
<dbReference type="AlphaFoldDB" id="G8ZXS7"/>
<feature type="region of interest" description="Disordered" evidence="5">
    <location>
        <begin position="301"/>
        <end position="383"/>
    </location>
</feature>
<dbReference type="STRING" id="1076872.G8ZXS7"/>
<name>G8ZXS7_TORDE</name>
<feature type="compositionally biased region" description="Low complexity" evidence="5">
    <location>
        <begin position="69"/>
        <end position="86"/>
    </location>
</feature>
<dbReference type="RefSeq" id="XP_003682905.1">
    <property type="nucleotide sequence ID" value="XM_003682857.1"/>
</dbReference>
<dbReference type="HOGENOM" id="CLU_559226_0_0_1"/>
<feature type="compositionally biased region" description="Polar residues" evidence="5">
    <location>
        <begin position="374"/>
        <end position="383"/>
    </location>
</feature>
<dbReference type="CDD" id="cd00202">
    <property type="entry name" value="ZnF_GATA"/>
    <property type="match status" value="1"/>
</dbReference>
<keyword evidence="2 4" id="KW-0863">Zinc-finger</keyword>
<feature type="compositionally biased region" description="Basic and acidic residues" evidence="5">
    <location>
        <begin position="1"/>
        <end position="22"/>
    </location>
</feature>
<dbReference type="Gene3D" id="3.30.50.10">
    <property type="entry name" value="Erythroid Transcription Factor GATA-1, subunit A"/>
    <property type="match status" value="1"/>
</dbReference>
<feature type="compositionally biased region" description="Polar residues" evidence="5">
    <location>
        <begin position="313"/>
        <end position="324"/>
    </location>
</feature>
<dbReference type="GO" id="GO:0006355">
    <property type="term" value="P:regulation of DNA-templated transcription"/>
    <property type="evidence" value="ECO:0007669"/>
    <property type="project" value="InterPro"/>
</dbReference>
<dbReference type="SMART" id="SM00401">
    <property type="entry name" value="ZnF_GATA"/>
    <property type="match status" value="1"/>
</dbReference>
<sequence>MRPPPEEHFHSKKSSETSDRKSSRTARSGTGTYPSLGNGANNHVLSLQVQNNARAPSVPNLLNVGSQGSSPTSESHPPSPYYTTTSGNRAVSKPGLALTVESTAVQGIYRDEHGNDTTPPSSANKVQFKTPRWRNSDSYLTECSPLSGSSGTTPTLLRKNSIDSLMRAAATIESNADLNKAYQDKMTSIIELKNKLSDEIRDWPISQSLYDTRNLPSHQASLDKQEQILMDQVSMENLISLNQVATTLKDTIGELIDLKNHTRYMEESVAAKLQQQLHIESPGRITLPPIESLTMNIREEQPASSDYRFPESNVASPVTPTAPGSYSYFPGSQPHPQSGFTHQRGSSSWPMAPGNQGHRATVSDPSGYQDRATEATQFPQPSAKATMNGIPIIFKTPNSLSTAKGKVKSKSTKKKKKSLTEGSSQDYRRSLSHGLMLAETLRKNDQATTSCVHCGEGSTPEWRRGPYGNRTLCNACGLFYRKLIKKFGVKDANLLMRFKKQINPEDRRVPSLVNVPAAFLSQLNEDSSLDSEYNTIGSSPGGSGI</sequence>
<feature type="region of interest" description="Disordered" evidence="5">
    <location>
        <begin position="1"/>
        <end position="43"/>
    </location>
</feature>
<dbReference type="Pfam" id="PF00320">
    <property type="entry name" value="GATA"/>
    <property type="match status" value="1"/>
</dbReference>